<evidence type="ECO:0000313" key="3">
    <source>
        <dbReference type="EMBL" id="TYR32342.1"/>
    </source>
</evidence>
<dbReference type="Proteomes" id="UP000323258">
    <property type="component" value="Unassembled WGS sequence"/>
</dbReference>
<dbReference type="Gene3D" id="2.60.40.2420">
    <property type="match status" value="1"/>
</dbReference>
<dbReference type="InterPro" id="IPR048632">
    <property type="entry name" value="CsgH-like"/>
</dbReference>
<reference evidence="3 4" key="1">
    <citation type="submission" date="2019-08" db="EMBL/GenBank/DDBJ databases">
        <authorList>
            <person name="Seo Y.L."/>
        </authorList>
    </citation>
    <scope>NUCLEOTIDE SEQUENCE [LARGE SCALE GENOMIC DNA]</scope>
    <source>
        <strain evidence="3 4">MaA-C15</strain>
    </source>
</reference>
<evidence type="ECO:0000313" key="4">
    <source>
        <dbReference type="Proteomes" id="UP000323258"/>
    </source>
</evidence>
<dbReference type="EMBL" id="VSZS01000062">
    <property type="protein sequence ID" value="TYR32342.1"/>
    <property type="molecule type" value="Genomic_DNA"/>
</dbReference>
<dbReference type="Pfam" id="PF21112">
    <property type="entry name" value="CsgH"/>
    <property type="match status" value="1"/>
</dbReference>
<dbReference type="OrthoDB" id="8367544at2"/>
<comment type="caution">
    <text evidence="3">The sequence shown here is derived from an EMBL/GenBank/DDBJ whole genome shotgun (WGS) entry which is preliminary data.</text>
</comment>
<feature type="signal peptide" evidence="1">
    <location>
        <begin position="1"/>
        <end position="26"/>
    </location>
</feature>
<dbReference type="NCBIfam" id="NF041112">
    <property type="entry name" value="chap_CsgH_alph"/>
    <property type="match status" value="1"/>
</dbReference>
<gene>
    <name evidence="3" type="ORF">FY036_11060</name>
</gene>
<proteinExistence type="predicted"/>
<feature type="domain" description="CsgH-like" evidence="2">
    <location>
        <begin position="35"/>
        <end position="118"/>
    </location>
</feature>
<keyword evidence="4" id="KW-1185">Reference proteome</keyword>
<feature type="chain" id="PRO_5023019956" description="CsgH-like domain-containing protein" evidence="1">
    <location>
        <begin position="27"/>
        <end position="126"/>
    </location>
</feature>
<sequence>MSIGKKHLPILALGLAATVGAGFATAGQKANAGPLSCEIVTRASGGMTSIEGVAHADRQLTGSYQLRITGPGANISQGGDFDASPGRAATLGSVTLGGNGSSYDVKLEVTAGGKTTSCTERVGKWL</sequence>
<protein>
    <recommendedName>
        <fullName evidence="2">CsgH-like domain-containing protein</fullName>
    </recommendedName>
</protein>
<keyword evidence="1" id="KW-0732">Signal</keyword>
<dbReference type="InterPro" id="IPR047726">
    <property type="entry name" value="CsgH_dom"/>
</dbReference>
<dbReference type="AlphaFoldDB" id="A0A5D4GWF2"/>
<reference evidence="3 4" key="2">
    <citation type="submission" date="2019-09" db="EMBL/GenBank/DDBJ databases">
        <title>Mesorhizobium sp. MaA-C15 isolated from Microcystis aeruginosa.</title>
        <authorList>
            <person name="Jeong S.E."/>
            <person name="Jin H.M."/>
            <person name="Jeon C.O."/>
        </authorList>
    </citation>
    <scope>NUCLEOTIDE SEQUENCE [LARGE SCALE GENOMIC DNA]</scope>
    <source>
        <strain evidence="3 4">MaA-C15</strain>
    </source>
</reference>
<evidence type="ECO:0000256" key="1">
    <source>
        <dbReference type="SAM" id="SignalP"/>
    </source>
</evidence>
<dbReference type="RefSeq" id="WP_148914788.1">
    <property type="nucleotide sequence ID" value="NZ_VSZS01000062.1"/>
</dbReference>
<organism evidence="3 4">
    <name type="scientific">Neoaquamicrobium microcysteis</name>
    <dbReference type="NCBI Taxonomy" id="2682781"/>
    <lineage>
        <taxon>Bacteria</taxon>
        <taxon>Pseudomonadati</taxon>
        <taxon>Pseudomonadota</taxon>
        <taxon>Alphaproteobacteria</taxon>
        <taxon>Hyphomicrobiales</taxon>
        <taxon>Phyllobacteriaceae</taxon>
        <taxon>Neoaquamicrobium</taxon>
    </lineage>
</organism>
<accession>A0A5D4GWF2</accession>
<name>A0A5D4GWF2_9HYPH</name>
<dbReference type="InterPro" id="IPR053722">
    <property type="entry name" value="Curli_assembly_CsgC/AgfC"/>
</dbReference>
<evidence type="ECO:0000259" key="2">
    <source>
        <dbReference type="Pfam" id="PF21112"/>
    </source>
</evidence>